<sequence>MDRWYRINVWLSVLGILVFGASLIFLKRMQLFLLPAMFGLGMAIKGAKNIYKNQGPPKTQKSKRPDYNKRKKKKK</sequence>
<dbReference type="EMBL" id="FNGW01000002">
    <property type="protein sequence ID" value="SDL55170.1"/>
    <property type="molecule type" value="Genomic_DNA"/>
</dbReference>
<evidence type="ECO:0000256" key="2">
    <source>
        <dbReference type="SAM" id="Phobius"/>
    </source>
</evidence>
<reference evidence="3 4" key="1">
    <citation type="submission" date="2016-10" db="EMBL/GenBank/DDBJ databases">
        <authorList>
            <person name="de Groot N.N."/>
        </authorList>
    </citation>
    <scope>NUCLEOTIDE SEQUENCE [LARGE SCALE GENOMIC DNA]</scope>
    <source>
        <strain evidence="3 4">DSM 797</strain>
    </source>
</reference>
<dbReference type="AlphaFoldDB" id="A0A1G9KZ74"/>
<proteinExistence type="predicted"/>
<organism evidence="3 4">
    <name type="scientific">Romboutsia lituseburensis DSM 797</name>
    <dbReference type="NCBI Taxonomy" id="1121325"/>
    <lineage>
        <taxon>Bacteria</taxon>
        <taxon>Bacillati</taxon>
        <taxon>Bacillota</taxon>
        <taxon>Clostridia</taxon>
        <taxon>Peptostreptococcales</taxon>
        <taxon>Peptostreptococcaceae</taxon>
        <taxon>Romboutsia</taxon>
    </lineage>
</organism>
<evidence type="ECO:0000313" key="3">
    <source>
        <dbReference type="EMBL" id="SDL55170.1"/>
    </source>
</evidence>
<evidence type="ECO:0000313" key="4">
    <source>
        <dbReference type="Proteomes" id="UP000199068"/>
    </source>
</evidence>
<protein>
    <submittedName>
        <fullName evidence="3">Uncharacterized protein</fullName>
    </submittedName>
</protein>
<feature type="region of interest" description="Disordered" evidence="1">
    <location>
        <begin position="51"/>
        <end position="75"/>
    </location>
</feature>
<keyword evidence="4" id="KW-1185">Reference proteome</keyword>
<dbReference type="RefSeq" id="WP_092724348.1">
    <property type="nucleotide sequence ID" value="NZ_FNGW01000002.1"/>
</dbReference>
<dbReference type="Proteomes" id="UP000199068">
    <property type="component" value="Unassembled WGS sequence"/>
</dbReference>
<evidence type="ECO:0000256" key="1">
    <source>
        <dbReference type="SAM" id="MobiDB-lite"/>
    </source>
</evidence>
<dbReference type="STRING" id="1121325.SAMN04515677_102325"/>
<keyword evidence="2" id="KW-1133">Transmembrane helix</keyword>
<gene>
    <name evidence="3" type="ORF">SAMN04515677_102325</name>
</gene>
<name>A0A1G9KZ74_9FIRM</name>
<accession>A0A1G9KZ74</accession>
<feature type="transmembrane region" description="Helical" evidence="2">
    <location>
        <begin position="32"/>
        <end position="51"/>
    </location>
</feature>
<keyword evidence="2" id="KW-0812">Transmembrane</keyword>
<keyword evidence="2" id="KW-0472">Membrane</keyword>
<feature type="transmembrane region" description="Helical" evidence="2">
    <location>
        <begin position="7"/>
        <end position="26"/>
    </location>
</feature>